<evidence type="ECO:0000313" key="3">
    <source>
        <dbReference type="Proteomes" id="UP000183461"/>
    </source>
</evidence>
<organism evidence="2 3">
    <name type="scientific">Ruminococcus flavefaciens</name>
    <dbReference type="NCBI Taxonomy" id="1265"/>
    <lineage>
        <taxon>Bacteria</taxon>
        <taxon>Bacillati</taxon>
        <taxon>Bacillota</taxon>
        <taxon>Clostridia</taxon>
        <taxon>Eubacteriales</taxon>
        <taxon>Oscillospiraceae</taxon>
        <taxon>Ruminococcus</taxon>
    </lineage>
</organism>
<dbReference type="InterPro" id="IPR006059">
    <property type="entry name" value="SBP"/>
</dbReference>
<dbReference type="EMBL" id="FPIP01000002">
    <property type="protein sequence ID" value="SFW21054.1"/>
    <property type="molecule type" value="Genomic_DNA"/>
</dbReference>
<dbReference type="PROSITE" id="PS51257">
    <property type="entry name" value="PROKAR_LIPOPROTEIN"/>
    <property type="match status" value="1"/>
</dbReference>
<dbReference type="Gene3D" id="3.40.190.10">
    <property type="entry name" value="Periplasmic binding protein-like II"/>
    <property type="match status" value="2"/>
</dbReference>
<reference evidence="2 3" key="1">
    <citation type="submission" date="2016-11" db="EMBL/GenBank/DDBJ databases">
        <authorList>
            <person name="Jaros S."/>
            <person name="Januszkiewicz K."/>
            <person name="Wedrychowicz H."/>
        </authorList>
    </citation>
    <scope>NUCLEOTIDE SEQUENCE [LARGE SCALE GENOMIC DNA]</scope>
    <source>
        <strain evidence="2 3">YL228</strain>
    </source>
</reference>
<dbReference type="RefSeq" id="WP_072299451.1">
    <property type="nucleotide sequence ID" value="NZ_FPIP01000002.1"/>
</dbReference>
<dbReference type="PANTHER" id="PTHR43649">
    <property type="entry name" value="ARABINOSE-BINDING PROTEIN-RELATED"/>
    <property type="match status" value="1"/>
</dbReference>
<evidence type="ECO:0000313" key="2">
    <source>
        <dbReference type="EMBL" id="SFW21054.1"/>
    </source>
</evidence>
<feature type="signal peptide" evidence="1">
    <location>
        <begin position="1"/>
        <end position="22"/>
    </location>
</feature>
<proteinExistence type="predicted"/>
<dbReference type="InterPro" id="IPR050490">
    <property type="entry name" value="Bact_solute-bd_prot1"/>
</dbReference>
<dbReference type="AlphaFoldDB" id="A0A1K1MGI2"/>
<dbReference type="PANTHER" id="PTHR43649:SF11">
    <property type="entry name" value="ABC TRANSPORTER SUBSTRATE-BINDING PROTEIN YESO-RELATED"/>
    <property type="match status" value="1"/>
</dbReference>
<accession>A0A1K1MGI2</accession>
<keyword evidence="1" id="KW-0732">Signal</keyword>
<feature type="chain" id="PRO_5039015885" evidence="1">
    <location>
        <begin position="23"/>
        <end position="419"/>
    </location>
</feature>
<gene>
    <name evidence="2" type="ORF">SAMN02910280_1081</name>
</gene>
<dbReference type="SUPFAM" id="SSF53850">
    <property type="entry name" value="Periplasmic binding protein-like II"/>
    <property type="match status" value="1"/>
</dbReference>
<dbReference type="Pfam" id="PF01547">
    <property type="entry name" value="SBP_bac_1"/>
    <property type="match status" value="1"/>
</dbReference>
<sequence length="419" mass="47478">MKIFRRTTALMLCAAMIFSAGCSEKTTMSSQKTQVEIEFSWWGNDARNRYTLKAVELFEELHPEIRVKCSYSEWSGYEKRNKIWMASDTEADVMQINYGWLTDYSADGMGYYDLNALSKYIDLSNFTEEQLSYGTRNGVLNALPIAMNSEMVYINKTIYDRYGADVPKTWDDLFRAADAMRSANIYPLSASSKSMWLYLISYAEQAQGKSILDQNGSLNFTEKDFAVMMDFYKKLVDSKVMPLVEHYERIKLDNENYAGSVAWVSDAESYFGEAVSKEREIVVADQTTISGNNTGEGWYAKPATMYAVSKNTDRPAEAGMLLDFLLNSREMAELQGIEKGIPLSASAREVLNEQGMLQGIQFEASEKMAEHTLPQLSPVLENGKLIDDFFAAATDYIYEKSDLDSTASSFIEKAKKEYF</sequence>
<name>A0A1K1MGI2_RUMFL</name>
<evidence type="ECO:0000256" key="1">
    <source>
        <dbReference type="SAM" id="SignalP"/>
    </source>
</evidence>
<protein>
    <submittedName>
        <fullName evidence="2">Oligogalacturonide transport system substrate-binding protein</fullName>
    </submittedName>
</protein>
<dbReference type="Proteomes" id="UP000183461">
    <property type="component" value="Unassembled WGS sequence"/>
</dbReference>